<proteinExistence type="predicted"/>
<dbReference type="Pfam" id="PF14135">
    <property type="entry name" value="DUF4302"/>
    <property type="match status" value="1"/>
</dbReference>
<dbReference type="EMBL" id="QLLR01000001">
    <property type="protein sequence ID" value="RAJ37031.1"/>
    <property type="molecule type" value="Genomic_DNA"/>
</dbReference>
<dbReference type="PROSITE" id="PS51257">
    <property type="entry name" value="PROKAR_LIPOPROTEIN"/>
    <property type="match status" value="1"/>
</dbReference>
<evidence type="ECO:0000313" key="1">
    <source>
        <dbReference type="EMBL" id="RAJ37031.1"/>
    </source>
</evidence>
<protein>
    <submittedName>
        <fullName evidence="1">Uncharacterized protein DUF4302</fullName>
    </submittedName>
</protein>
<evidence type="ECO:0000313" key="2">
    <source>
        <dbReference type="Proteomes" id="UP000249754"/>
    </source>
</evidence>
<dbReference type="Proteomes" id="UP000249754">
    <property type="component" value="Unassembled WGS sequence"/>
</dbReference>
<dbReference type="AlphaFoldDB" id="A0A327T7I1"/>
<name>A0A327T7I1_9SPHI</name>
<gene>
    <name evidence="1" type="ORF">LY11_00106</name>
</gene>
<dbReference type="OrthoDB" id="707849at2"/>
<comment type="caution">
    <text evidence="1">The sequence shown here is derived from an EMBL/GenBank/DDBJ whole genome shotgun (WGS) entry which is preliminary data.</text>
</comment>
<organism evidence="1 2">
    <name type="scientific">Pedobacter cryoconitis</name>
    <dbReference type="NCBI Taxonomy" id="188932"/>
    <lineage>
        <taxon>Bacteria</taxon>
        <taxon>Pseudomonadati</taxon>
        <taxon>Bacteroidota</taxon>
        <taxon>Sphingobacteriia</taxon>
        <taxon>Sphingobacteriales</taxon>
        <taxon>Sphingobacteriaceae</taxon>
        <taxon>Pedobacter</taxon>
    </lineage>
</organism>
<dbReference type="RefSeq" id="WP_111631788.1">
    <property type="nucleotide sequence ID" value="NZ_QLLR01000001.1"/>
</dbReference>
<reference evidence="1 2" key="1">
    <citation type="submission" date="2018-06" db="EMBL/GenBank/DDBJ databases">
        <title>Genomic Encyclopedia of Archaeal and Bacterial Type Strains, Phase II (KMG-II): from individual species to whole genera.</title>
        <authorList>
            <person name="Goeker M."/>
        </authorList>
    </citation>
    <scope>NUCLEOTIDE SEQUENCE [LARGE SCALE GENOMIC DNA]</scope>
    <source>
        <strain evidence="1 2">DSM 14825</strain>
    </source>
</reference>
<dbReference type="InterPro" id="IPR025396">
    <property type="entry name" value="DUF4302"/>
</dbReference>
<sequence>MKNLIYIFLLAAVFSACRKDDSKPVNGTVDERIEASMTAYQTQLASAKFGWKGFLNTGSNGVYTFLFNFNDKNRVTMSADYDPAALESSYRLKALQQPSLLFDTYSTLHKLQDPDPSKFNGAPGAGKGADFEFRFVSATADTIKLEGLFNQTPLVLVRSASEEENKAVFAGITRMKTVLSNLKTYFKRITIAGITYEVRFDLPTSTISFSSYENGARKTVTSGFYTDGTRIGFFKPLVLGNTTLNELKDINMDSGAGIVNATALGTKVQFTQAIAPLVYDKTVVDFFLNNPSNLGLYWDASDGFTISGVQDAFNLNGSIPGFEGLYFFPKLNLNGTLTQSFRFYSAVGYVGHILAYPAVKIQDGKILFNATALYNSVTNVKMRTAQQNTAIVLQQPEGFYLINTGLQKYDLVNVKDATAWLSFK</sequence>
<accession>A0A327T7I1</accession>